<dbReference type="InterPro" id="IPR001789">
    <property type="entry name" value="Sig_transdc_resp-reg_receiver"/>
</dbReference>
<dbReference type="Gene3D" id="3.40.50.2300">
    <property type="match status" value="1"/>
</dbReference>
<evidence type="ECO:0000256" key="6">
    <source>
        <dbReference type="ARBA" id="ARBA00023125"/>
    </source>
</evidence>
<accession>A0A165H3J6</accession>
<dbReference type="GO" id="GO:0000156">
    <property type="term" value="F:phosphorelay response regulator activity"/>
    <property type="evidence" value="ECO:0007669"/>
    <property type="project" value="TreeGrafter"/>
</dbReference>
<protein>
    <recommendedName>
        <fullName evidence="9">Transcriptional regulatory protein</fullName>
    </recommendedName>
</protein>
<dbReference type="InterPro" id="IPR024187">
    <property type="entry name" value="Sig_transdc_resp-reg_cit/mal"/>
</dbReference>
<dbReference type="PROSITE" id="PS50110">
    <property type="entry name" value="RESPONSE_REGULATORY"/>
    <property type="match status" value="1"/>
</dbReference>
<gene>
    <name evidence="12" type="ORF">AV656_07165</name>
</gene>
<dbReference type="InterPro" id="IPR051271">
    <property type="entry name" value="2C-system_Tx_regulators"/>
</dbReference>
<dbReference type="InterPro" id="IPR048714">
    <property type="entry name" value="DpiA-like_HTH"/>
</dbReference>
<dbReference type="GO" id="GO:0003677">
    <property type="term" value="F:DNA binding"/>
    <property type="evidence" value="ECO:0007669"/>
    <property type="project" value="UniProtKB-KW"/>
</dbReference>
<comment type="caution">
    <text evidence="12">The sequence shown here is derived from an EMBL/GenBank/DDBJ whole genome shotgun (WGS) entry which is preliminary data.</text>
</comment>
<proteinExistence type="predicted"/>
<dbReference type="GO" id="GO:0003700">
    <property type="term" value="F:DNA-binding transcription factor activity"/>
    <property type="evidence" value="ECO:0007669"/>
    <property type="project" value="InterPro"/>
</dbReference>
<keyword evidence="8 9" id="KW-0804">Transcription</keyword>
<dbReference type="SUPFAM" id="SSF52172">
    <property type="entry name" value="CheY-like"/>
    <property type="match status" value="1"/>
</dbReference>
<dbReference type="InterPro" id="IPR011006">
    <property type="entry name" value="CheY-like_superfamily"/>
</dbReference>
<dbReference type="OrthoDB" id="9759232at2"/>
<feature type="modified residue" description="4-aspartylphosphate" evidence="10">
    <location>
        <position position="54"/>
    </location>
</feature>
<evidence type="ECO:0000259" key="11">
    <source>
        <dbReference type="PROSITE" id="PS50110"/>
    </source>
</evidence>
<dbReference type="EMBL" id="LQNT01000009">
    <property type="protein sequence ID" value="KZE38675.1"/>
    <property type="molecule type" value="Genomic_DNA"/>
</dbReference>
<dbReference type="SMART" id="SM00448">
    <property type="entry name" value="REC"/>
    <property type="match status" value="1"/>
</dbReference>
<keyword evidence="4 9" id="KW-0902">Two-component regulatory system</keyword>
<evidence type="ECO:0000256" key="2">
    <source>
        <dbReference type="ARBA" id="ARBA00022490"/>
    </source>
</evidence>
<evidence type="ECO:0000256" key="10">
    <source>
        <dbReference type="PROSITE-ProRule" id="PRU00169"/>
    </source>
</evidence>
<keyword evidence="6 9" id="KW-0238">DNA-binding</keyword>
<evidence type="ECO:0000256" key="4">
    <source>
        <dbReference type="ARBA" id="ARBA00023012"/>
    </source>
</evidence>
<evidence type="ECO:0000256" key="8">
    <source>
        <dbReference type="ARBA" id="ARBA00023163"/>
    </source>
</evidence>
<feature type="domain" description="Response regulatory" evidence="11">
    <location>
        <begin position="3"/>
        <end position="119"/>
    </location>
</feature>
<evidence type="ECO:0000313" key="12">
    <source>
        <dbReference type="EMBL" id="KZE38675.1"/>
    </source>
</evidence>
<keyword evidence="3 10" id="KW-0597">Phosphoprotein</keyword>
<dbReference type="Pfam" id="PF00072">
    <property type="entry name" value="Response_reg"/>
    <property type="match status" value="1"/>
</dbReference>
<evidence type="ECO:0000256" key="3">
    <source>
        <dbReference type="ARBA" id="ARBA00022553"/>
    </source>
</evidence>
<keyword evidence="7 9" id="KW-0010">Activator</keyword>
<dbReference type="GO" id="GO:0005737">
    <property type="term" value="C:cytoplasm"/>
    <property type="evidence" value="ECO:0007669"/>
    <property type="project" value="UniProtKB-SubCell"/>
</dbReference>
<evidence type="ECO:0000256" key="1">
    <source>
        <dbReference type="ARBA" id="ARBA00004496"/>
    </source>
</evidence>
<dbReference type="Proteomes" id="UP000076490">
    <property type="component" value="Unassembled WGS sequence"/>
</dbReference>
<dbReference type="AlphaFoldDB" id="A0A165H3J6"/>
<sequence>MFNVLIVEDDFRVAQIHEGFLEQVPGFSLAGKARDAGEALKFLENGGIDVVLLDVYMPDQLGSDLLSEIRGYHPGVDVIMITAADETAFIQKALDYGVFRYLIKPVDIGEFKEALNEVKKKRTLLKGERVEPAVLNRLFGIGSSPAEDLPSGVDSVTLKKVIELIETHPEGLSSEQAGSLLGASRTTARRYLEYLTGVGRVRSESVYGIVGRPERRYFPNGG</sequence>
<evidence type="ECO:0000256" key="7">
    <source>
        <dbReference type="ARBA" id="ARBA00023159"/>
    </source>
</evidence>
<name>A0A165H3J6_9BACL</name>
<keyword evidence="2 9" id="KW-0963">Cytoplasm</keyword>
<evidence type="ECO:0000256" key="5">
    <source>
        <dbReference type="ARBA" id="ARBA00023015"/>
    </source>
</evidence>
<dbReference type="PANTHER" id="PTHR45526">
    <property type="entry name" value="TRANSCRIPTIONAL REGULATORY PROTEIN DPIA"/>
    <property type="match status" value="1"/>
</dbReference>
<evidence type="ECO:0000313" key="13">
    <source>
        <dbReference type="Proteomes" id="UP000076490"/>
    </source>
</evidence>
<reference evidence="12 13" key="1">
    <citation type="submission" date="2016-01" db="EMBL/GenBank/DDBJ databases">
        <title>Whole genome sequencing of Bhargavaea cecembensis T14.</title>
        <authorList>
            <person name="Hong K.W."/>
        </authorList>
    </citation>
    <scope>NUCLEOTIDE SEQUENCE [LARGE SCALE GENOMIC DNA]</scope>
    <source>
        <strain evidence="12 13">T14</strain>
    </source>
</reference>
<organism evidence="12 13">
    <name type="scientific">Bhargavaea cecembensis</name>
    <dbReference type="NCBI Taxonomy" id="394098"/>
    <lineage>
        <taxon>Bacteria</taxon>
        <taxon>Bacillati</taxon>
        <taxon>Bacillota</taxon>
        <taxon>Bacilli</taxon>
        <taxon>Bacillales</taxon>
        <taxon>Caryophanaceae</taxon>
        <taxon>Bhargavaea</taxon>
    </lineage>
</organism>
<evidence type="ECO:0000256" key="9">
    <source>
        <dbReference type="PIRNR" id="PIRNR006171"/>
    </source>
</evidence>
<dbReference type="RefSeq" id="WP_063180450.1">
    <property type="nucleotide sequence ID" value="NZ_LQNT01000009.1"/>
</dbReference>
<keyword evidence="5 9" id="KW-0805">Transcription regulation</keyword>
<dbReference type="PIRSF" id="PIRSF006171">
    <property type="entry name" value="RR_citrat_malat"/>
    <property type="match status" value="1"/>
</dbReference>
<dbReference type="Pfam" id="PF20714">
    <property type="entry name" value="HTH_64"/>
    <property type="match status" value="1"/>
</dbReference>
<dbReference type="PANTHER" id="PTHR45526:SF6">
    <property type="entry name" value="TRANSCRIPTIONAL REGULATORY PROTEIN CITT"/>
    <property type="match status" value="1"/>
</dbReference>
<comment type="subcellular location">
    <subcellularLocation>
        <location evidence="1 9">Cytoplasm</location>
    </subcellularLocation>
</comment>